<dbReference type="SUPFAM" id="SSF101353">
    <property type="entry name" value="Putative anticodon-binding domain of alanyl-tRNA synthetase (AlaRS)"/>
    <property type="match status" value="1"/>
</dbReference>
<dbReference type="AlphaFoldDB" id="A0AAD1XXJ7"/>
<comment type="caution">
    <text evidence="1">The sequence shown here is derived from an EMBL/GenBank/DDBJ whole genome shotgun (WGS) entry which is preliminary data.</text>
</comment>
<protein>
    <submittedName>
        <fullName evidence="1">Uncharacterized protein</fullName>
    </submittedName>
</protein>
<organism evidence="1 2">
    <name type="scientific">Euplotes crassus</name>
    <dbReference type="NCBI Taxonomy" id="5936"/>
    <lineage>
        <taxon>Eukaryota</taxon>
        <taxon>Sar</taxon>
        <taxon>Alveolata</taxon>
        <taxon>Ciliophora</taxon>
        <taxon>Intramacronucleata</taxon>
        <taxon>Spirotrichea</taxon>
        <taxon>Hypotrichia</taxon>
        <taxon>Euplotida</taxon>
        <taxon>Euplotidae</taxon>
        <taxon>Moneuplotes</taxon>
    </lineage>
</organism>
<dbReference type="GO" id="GO:0004813">
    <property type="term" value="F:alanine-tRNA ligase activity"/>
    <property type="evidence" value="ECO:0007669"/>
    <property type="project" value="InterPro"/>
</dbReference>
<evidence type="ECO:0000313" key="2">
    <source>
        <dbReference type="Proteomes" id="UP001295684"/>
    </source>
</evidence>
<dbReference type="GO" id="GO:0006419">
    <property type="term" value="P:alanyl-tRNA aminoacylation"/>
    <property type="evidence" value="ECO:0007669"/>
    <property type="project" value="InterPro"/>
</dbReference>
<gene>
    <name evidence="1" type="ORF">ECRASSUSDP1_LOCUS22353</name>
</gene>
<keyword evidence="2" id="KW-1185">Reference proteome</keyword>
<dbReference type="InterPro" id="IPR018162">
    <property type="entry name" value="Ala-tRNA-ligase_IIc_anticod-bd"/>
</dbReference>
<reference evidence="1" key="1">
    <citation type="submission" date="2023-07" db="EMBL/GenBank/DDBJ databases">
        <authorList>
            <consortium name="AG Swart"/>
            <person name="Singh M."/>
            <person name="Singh A."/>
            <person name="Seah K."/>
            <person name="Emmerich C."/>
        </authorList>
    </citation>
    <scope>NUCLEOTIDE SEQUENCE</scope>
    <source>
        <strain evidence="1">DP1</strain>
    </source>
</reference>
<dbReference type="GO" id="GO:0005524">
    <property type="term" value="F:ATP binding"/>
    <property type="evidence" value="ECO:0007669"/>
    <property type="project" value="InterPro"/>
</dbReference>
<sequence length="137" mass="15986">MLMQYHTCLCSKMHLNGFQKGSKFHQIWMFGRNSVHNPHNLMLVKDEDIDKTWQQIADVVGKDLEEVRESIAPANNMYIILDHTKTVMITIIEGSLSSNVSGRGRVCNILRRVFSVLQKNDWLEKIEEMKHLLELFE</sequence>
<dbReference type="GO" id="GO:0005737">
    <property type="term" value="C:cytoplasm"/>
    <property type="evidence" value="ECO:0007669"/>
    <property type="project" value="InterPro"/>
</dbReference>
<proteinExistence type="predicted"/>
<dbReference type="EMBL" id="CAMPGE010022912">
    <property type="protein sequence ID" value="CAI2380910.1"/>
    <property type="molecule type" value="Genomic_DNA"/>
</dbReference>
<evidence type="ECO:0000313" key="1">
    <source>
        <dbReference type="EMBL" id="CAI2380910.1"/>
    </source>
</evidence>
<name>A0AAD1XXJ7_EUPCR</name>
<accession>A0AAD1XXJ7</accession>
<dbReference type="Proteomes" id="UP001295684">
    <property type="component" value="Unassembled WGS sequence"/>
</dbReference>